<dbReference type="InterPro" id="IPR006867">
    <property type="entry name" value="DUF632"/>
</dbReference>
<feature type="compositionally biased region" description="Basic and acidic residues" evidence="2">
    <location>
        <begin position="304"/>
        <end position="314"/>
    </location>
</feature>
<protein>
    <recommendedName>
        <fullName evidence="7">DUF632 domain-containing protein</fullName>
    </recommendedName>
</protein>
<gene>
    <name evidence="5" type="ORF">RJ641_029423</name>
</gene>
<feature type="region of interest" description="Disordered" evidence="2">
    <location>
        <begin position="243"/>
        <end position="271"/>
    </location>
</feature>
<feature type="region of interest" description="Disordered" evidence="2">
    <location>
        <begin position="295"/>
        <end position="395"/>
    </location>
</feature>
<dbReference type="InterPro" id="IPR006868">
    <property type="entry name" value="DUF630"/>
</dbReference>
<feature type="compositionally biased region" description="Pro residues" evidence="2">
    <location>
        <begin position="255"/>
        <end position="267"/>
    </location>
</feature>
<dbReference type="PANTHER" id="PTHR21450">
    <property type="entry name" value="PROTEIN ALTERED PHOSPHATE STARVATION RESPONSE 1"/>
    <property type="match status" value="1"/>
</dbReference>
<evidence type="ECO:0000259" key="3">
    <source>
        <dbReference type="Pfam" id="PF04782"/>
    </source>
</evidence>
<feature type="domain" description="DUF632" evidence="3">
    <location>
        <begin position="434"/>
        <end position="753"/>
    </location>
</feature>
<dbReference type="PANTHER" id="PTHR21450:SF2">
    <property type="entry name" value="FAMILY PROTEIN, PUTATIVE (DUF630 AND DUF632)-RELATED"/>
    <property type="match status" value="1"/>
</dbReference>
<evidence type="ECO:0000259" key="4">
    <source>
        <dbReference type="Pfam" id="PF04783"/>
    </source>
</evidence>
<feature type="coiled-coil region" evidence="1">
    <location>
        <begin position="773"/>
        <end position="841"/>
    </location>
</feature>
<dbReference type="AlphaFoldDB" id="A0AAN8W1Q0"/>
<name>A0AAN8W1Q0_9MAGN</name>
<comment type="caution">
    <text evidence="5">The sequence shown here is derived from an EMBL/GenBank/DDBJ whole genome shotgun (WGS) entry which is preliminary data.</text>
</comment>
<keyword evidence="6" id="KW-1185">Reference proteome</keyword>
<dbReference type="Pfam" id="PF04782">
    <property type="entry name" value="DUF632"/>
    <property type="match status" value="1"/>
</dbReference>
<dbReference type="Pfam" id="PF04783">
    <property type="entry name" value="DUF630"/>
    <property type="match status" value="1"/>
</dbReference>
<feature type="compositionally biased region" description="Basic and acidic residues" evidence="2">
    <location>
        <begin position="324"/>
        <end position="341"/>
    </location>
</feature>
<feature type="compositionally biased region" description="Basic and acidic residues" evidence="2">
    <location>
        <begin position="107"/>
        <end position="119"/>
    </location>
</feature>
<feature type="compositionally biased region" description="Basic and acidic residues" evidence="2">
    <location>
        <begin position="375"/>
        <end position="395"/>
    </location>
</feature>
<sequence length="884" mass="99216">MGCRASKVDDLPLVVRCRERKELIKAANEQRFDLAIAHISYFHSLKDVGDALCKFVDEELVIGVDSPPDSPVLTLPSEGKKKKKKDKDIKGSSSTSISHLEEEEGEDSHIHLSSEDSHLHLSSGSDSELEAGHIDIEESPQPVKHPYVDSPPMNWGYPGTNTVENPYMDPPPMNWGYPTTNTYSYYMKKSSAPVQSVVYEDPERSTVIEQWQGQDPSYSYSGYPTYGNGDYYGFSGFQTASTSSPFRDPYHNRKPSPPAAPPSPPSPKVSAWDFLNPFDSYDNFYPSYYPQSRYVYGSTASSPDSKEVREKEGIPDLEDDTEPEVVKEVYKGKSVKEDHPKNLGPGSSRAVPAPHVETSSRAVPSQNSEPVMPAEGKDKEAKNSPDSNESKSIGEEYAKKKGVSFEVEEASVRDVESSMPSSLTALSTHSTRDLQEVVKEIKDEFETASGHGREVAVMLEVGKLPYQPRGTVLKVIFSGIRYMVAPASSSHLPTRRSIQQDSDVMKMAKAYCGGSVKDIGVKPGNLSTTLEKLYVWEKKLYKEVKDEEMLRVIYEKKCKRLKVLDDRGAESSKIDATQSSIKKLLTKINVAIRAVDAISSQIHKLRDEELQPQITELIHGLIRMWKAMLKCHQKQFHAIMESKTRTLKARTGHQRDSNLRATMQLEMELLNWSKHFTNWINTQKEYVEALNGWLQRCLVVEPEVTPDGVAPFSPGRIGAPLIFVICNDWYQAMERVSKIQVADVMHNFAFTLHQLSERQNEEQRHSLKAEYLSKDFEQQLRVLRREMGRIEHDQDALSEKTAKSALSGSGISPLDDLKVDLDSIRTKLDEERSRHKEAVKQVHDAASSSLHIGLVPIFKALENFTAEALKAYEQVRVQNPAAGS</sequence>
<evidence type="ECO:0000313" key="6">
    <source>
        <dbReference type="Proteomes" id="UP001370490"/>
    </source>
</evidence>
<feature type="compositionally biased region" description="Polar residues" evidence="2">
    <location>
        <begin position="357"/>
        <end position="369"/>
    </location>
</feature>
<organism evidence="5 6">
    <name type="scientific">Dillenia turbinata</name>
    <dbReference type="NCBI Taxonomy" id="194707"/>
    <lineage>
        <taxon>Eukaryota</taxon>
        <taxon>Viridiplantae</taxon>
        <taxon>Streptophyta</taxon>
        <taxon>Embryophyta</taxon>
        <taxon>Tracheophyta</taxon>
        <taxon>Spermatophyta</taxon>
        <taxon>Magnoliopsida</taxon>
        <taxon>eudicotyledons</taxon>
        <taxon>Gunneridae</taxon>
        <taxon>Pentapetalae</taxon>
        <taxon>Dilleniales</taxon>
        <taxon>Dilleniaceae</taxon>
        <taxon>Dillenia</taxon>
    </lineage>
</organism>
<feature type="region of interest" description="Disordered" evidence="2">
    <location>
        <begin position="66"/>
        <end position="130"/>
    </location>
</feature>
<reference evidence="5 6" key="1">
    <citation type="submission" date="2023-12" db="EMBL/GenBank/DDBJ databases">
        <title>A high-quality genome assembly for Dillenia turbinata (Dilleniales).</title>
        <authorList>
            <person name="Chanderbali A."/>
        </authorList>
    </citation>
    <scope>NUCLEOTIDE SEQUENCE [LARGE SCALE GENOMIC DNA]</scope>
    <source>
        <strain evidence="5">LSX21</strain>
        <tissue evidence="5">Leaf</tissue>
    </source>
</reference>
<evidence type="ECO:0000313" key="5">
    <source>
        <dbReference type="EMBL" id="KAK6939892.1"/>
    </source>
</evidence>
<evidence type="ECO:0000256" key="2">
    <source>
        <dbReference type="SAM" id="MobiDB-lite"/>
    </source>
</evidence>
<dbReference type="EMBL" id="JBAMMX010000005">
    <property type="protein sequence ID" value="KAK6939892.1"/>
    <property type="molecule type" value="Genomic_DNA"/>
</dbReference>
<keyword evidence="1" id="KW-0175">Coiled coil</keyword>
<evidence type="ECO:0000256" key="1">
    <source>
        <dbReference type="SAM" id="Coils"/>
    </source>
</evidence>
<accession>A0AAN8W1Q0</accession>
<dbReference type="Proteomes" id="UP001370490">
    <property type="component" value="Unassembled WGS sequence"/>
</dbReference>
<evidence type="ECO:0008006" key="7">
    <source>
        <dbReference type="Google" id="ProtNLM"/>
    </source>
</evidence>
<proteinExistence type="predicted"/>
<feature type="domain" description="DUF630" evidence="4">
    <location>
        <begin position="1"/>
        <end position="59"/>
    </location>
</feature>